<dbReference type="EMBL" id="JAHRIN010034951">
    <property type="protein sequence ID" value="MEQ2203764.1"/>
    <property type="molecule type" value="Genomic_DNA"/>
</dbReference>
<name>A0ABV0R6K8_9TELE</name>
<accession>A0ABV0R6K8</accession>
<evidence type="ECO:0000313" key="2">
    <source>
        <dbReference type="Proteomes" id="UP001434883"/>
    </source>
</evidence>
<keyword evidence="2" id="KW-1185">Reference proteome</keyword>
<feature type="non-terminal residue" evidence="1">
    <location>
        <position position="1"/>
    </location>
</feature>
<evidence type="ECO:0000313" key="1">
    <source>
        <dbReference type="EMBL" id="MEQ2203764.1"/>
    </source>
</evidence>
<organism evidence="1 2">
    <name type="scientific">Xenoophorus captivus</name>
    <dbReference type="NCBI Taxonomy" id="1517983"/>
    <lineage>
        <taxon>Eukaryota</taxon>
        <taxon>Metazoa</taxon>
        <taxon>Chordata</taxon>
        <taxon>Craniata</taxon>
        <taxon>Vertebrata</taxon>
        <taxon>Euteleostomi</taxon>
        <taxon>Actinopterygii</taxon>
        <taxon>Neopterygii</taxon>
        <taxon>Teleostei</taxon>
        <taxon>Neoteleostei</taxon>
        <taxon>Acanthomorphata</taxon>
        <taxon>Ovalentaria</taxon>
        <taxon>Atherinomorphae</taxon>
        <taxon>Cyprinodontiformes</taxon>
        <taxon>Goodeidae</taxon>
        <taxon>Xenoophorus</taxon>
    </lineage>
</organism>
<comment type="caution">
    <text evidence="1">The sequence shown here is derived from an EMBL/GenBank/DDBJ whole genome shotgun (WGS) entry which is preliminary data.</text>
</comment>
<reference evidence="1 2" key="1">
    <citation type="submission" date="2021-06" db="EMBL/GenBank/DDBJ databases">
        <authorList>
            <person name="Palmer J.M."/>
        </authorList>
    </citation>
    <scope>NUCLEOTIDE SEQUENCE [LARGE SCALE GENOMIC DNA]</scope>
    <source>
        <strain evidence="1 2">XC_2019</strain>
        <tissue evidence="1">Muscle</tissue>
    </source>
</reference>
<gene>
    <name evidence="1" type="ORF">XENOCAPTIV_003323</name>
</gene>
<dbReference type="Proteomes" id="UP001434883">
    <property type="component" value="Unassembled WGS sequence"/>
</dbReference>
<sequence length="56" mass="5844">CLNAKRKDLDVLGFEAAGDESSDLCDTEVKNFRLGSASPLPLLPSPCSAPEYGSAS</sequence>
<protein>
    <submittedName>
        <fullName evidence="1">Uncharacterized protein</fullName>
    </submittedName>
</protein>
<proteinExistence type="predicted"/>